<proteinExistence type="predicted"/>
<reference evidence="2" key="1">
    <citation type="submission" date="2023-06" db="EMBL/GenBank/DDBJ databases">
        <authorList>
            <consortium name="Lawrence Berkeley National Laboratory"/>
            <person name="Ahrendt S."/>
            <person name="Sahu N."/>
            <person name="Indic B."/>
            <person name="Wong-Bajracharya J."/>
            <person name="Merenyi Z."/>
            <person name="Ke H.-M."/>
            <person name="Monk M."/>
            <person name="Kocsube S."/>
            <person name="Drula E."/>
            <person name="Lipzen A."/>
            <person name="Balint B."/>
            <person name="Henrissat B."/>
            <person name="Andreopoulos B."/>
            <person name="Martin F.M."/>
            <person name="Harder C.B."/>
            <person name="Rigling D."/>
            <person name="Ford K.L."/>
            <person name="Foster G.D."/>
            <person name="Pangilinan J."/>
            <person name="Papanicolaou A."/>
            <person name="Barry K."/>
            <person name="LaButti K."/>
            <person name="Viragh M."/>
            <person name="Koriabine M."/>
            <person name="Yan M."/>
            <person name="Riley R."/>
            <person name="Champramary S."/>
            <person name="Plett K.L."/>
            <person name="Tsai I.J."/>
            <person name="Slot J."/>
            <person name="Sipos G."/>
            <person name="Plett J."/>
            <person name="Nagy L.G."/>
            <person name="Grigoriev I.V."/>
        </authorList>
    </citation>
    <scope>NUCLEOTIDE SEQUENCE</scope>
    <source>
        <strain evidence="2">FPL87.14</strain>
    </source>
</reference>
<accession>A0AA39MZI9</accession>
<dbReference type="AlphaFoldDB" id="A0AA39MZI9"/>
<gene>
    <name evidence="2" type="ORF">EV421DRAFT_924101</name>
</gene>
<organism evidence="2 3">
    <name type="scientific">Armillaria borealis</name>
    <dbReference type="NCBI Taxonomy" id="47425"/>
    <lineage>
        <taxon>Eukaryota</taxon>
        <taxon>Fungi</taxon>
        <taxon>Dikarya</taxon>
        <taxon>Basidiomycota</taxon>
        <taxon>Agaricomycotina</taxon>
        <taxon>Agaricomycetes</taxon>
        <taxon>Agaricomycetidae</taxon>
        <taxon>Agaricales</taxon>
        <taxon>Marasmiineae</taxon>
        <taxon>Physalacriaceae</taxon>
        <taxon>Armillaria</taxon>
    </lineage>
</organism>
<keyword evidence="3" id="KW-1185">Reference proteome</keyword>
<keyword evidence="1" id="KW-1133">Transmembrane helix</keyword>
<feature type="transmembrane region" description="Helical" evidence="1">
    <location>
        <begin position="66"/>
        <end position="90"/>
    </location>
</feature>
<name>A0AA39MZI9_9AGAR</name>
<protein>
    <submittedName>
        <fullName evidence="2">Uncharacterized protein</fullName>
    </submittedName>
</protein>
<sequence length="126" mass="14364">MTCTFIGCVMSYIYWEEIRKFCRANLIKLLAALVLCALFTQLDIWPPIPDILHGDLPRSILVGTRFIITGASRMIAVTMISHITIILWHFELYKPEILLLELVVHRSLHIGEAVLTWLLAGGVDYL</sequence>
<dbReference type="EMBL" id="JAUEPT010000004">
    <property type="protein sequence ID" value="KAK0452701.1"/>
    <property type="molecule type" value="Genomic_DNA"/>
</dbReference>
<dbReference type="Proteomes" id="UP001175226">
    <property type="component" value="Unassembled WGS sequence"/>
</dbReference>
<evidence type="ECO:0000256" key="1">
    <source>
        <dbReference type="SAM" id="Phobius"/>
    </source>
</evidence>
<evidence type="ECO:0000313" key="2">
    <source>
        <dbReference type="EMBL" id="KAK0452701.1"/>
    </source>
</evidence>
<keyword evidence="1" id="KW-0472">Membrane</keyword>
<comment type="caution">
    <text evidence="2">The sequence shown here is derived from an EMBL/GenBank/DDBJ whole genome shotgun (WGS) entry which is preliminary data.</text>
</comment>
<keyword evidence="1" id="KW-0812">Transmembrane</keyword>
<feature type="transmembrane region" description="Helical" evidence="1">
    <location>
        <begin position="26"/>
        <end position="46"/>
    </location>
</feature>
<evidence type="ECO:0000313" key="3">
    <source>
        <dbReference type="Proteomes" id="UP001175226"/>
    </source>
</evidence>